<evidence type="ECO:0000313" key="2">
    <source>
        <dbReference type="EMBL" id="MVZ61592.1"/>
    </source>
</evidence>
<accession>A0A6N8L1F0</accession>
<name>A0A6N8L1F0_9SPHI</name>
<sequence>MKKQQTYLILLFAACLSFLQLSCSKSDDDNEFPQELKNDKPGKIEGLGNTNGELGGTKFKLPDGISHVGDLRGSEIYILDELYSSLRSQMKQPAKMARLKSEMLAAAGSLNADTCRGSGMLVTIAMVLKNDTDQDKDVVFPPGLILKSTSGKYQNGVLLQQCSFKIPKKSTKRIHLFLYCGNADRYGSDPDEIYEWSVISNSKTLYDFCALLKNKKINLEHYLSNKTTLEQYYQMQGIIQTCLWRLTESEDGLHEMDLELLKGLPNK</sequence>
<dbReference type="EMBL" id="WSQA01000004">
    <property type="protein sequence ID" value="MVZ61592.1"/>
    <property type="molecule type" value="Genomic_DNA"/>
</dbReference>
<dbReference type="Proteomes" id="UP000435036">
    <property type="component" value="Unassembled WGS sequence"/>
</dbReference>
<dbReference type="AlphaFoldDB" id="A0A6N8L1F0"/>
<comment type="caution">
    <text evidence="2">The sequence shown here is derived from an EMBL/GenBank/DDBJ whole genome shotgun (WGS) entry which is preliminary data.</text>
</comment>
<gene>
    <name evidence="2" type="ORF">GQF63_06135</name>
</gene>
<feature type="signal peptide" evidence="1">
    <location>
        <begin position="1"/>
        <end position="22"/>
    </location>
</feature>
<keyword evidence="1" id="KW-0732">Signal</keyword>
<reference evidence="2 3" key="1">
    <citation type="submission" date="2019-12" db="EMBL/GenBank/DDBJ databases">
        <authorList>
            <person name="Dong K."/>
        </authorList>
    </citation>
    <scope>NUCLEOTIDE SEQUENCE [LARGE SCALE GENOMIC DNA]</scope>
    <source>
        <strain evidence="2 3">JCM 31225</strain>
    </source>
</reference>
<dbReference type="PROSITE" id="PS51257">
    <property type="entry name" value="PROKAR_LIPOPROTEIN"/>
    <property type="match status" value="1"/>
</dbReference>
<proteinExistence type="predicted"/>
<evidence type="ECO:0008006" key="4">
    <source>
        <dbReference type="Google" id="ProtNLM"/>
    </source>
</evidence>
<dbReference type="RefSeq" id="WP_160368344.1">
    <property type="nucleotide sequence ID" value="NZ_WSQA01000004.1"/>
</dbReference>
<evidence type="ECO:0000313" key="3">
    <source>
        <dbReference type="Proteomes" id="UP000435036"/>
    </source>
</evidence>
<feature type="chain" id="PRO_5026954867" description="Lipoprotein" evidence="1">
    <location>
        <begin position="23"/>
        <end position="267"/>
    </location>
</feature>
<protein>
    <recommendedName>
        <fullName evidence="4">Lipoprotein</fullName>
    </recommendedName>
</protein>
<dbReference type="OrthoDB" id="714396at2"/>
<keyword evidence="3" id="KW-1185">Reference proteome</keyword>
<evidence type="ECO:0000256" key="1">
    <source>
        <dbReference type="SAM" id="SignalP"/>
    </source>
</evidence>
<organism evidence="2 3">
    <name type="scientific">Sphingobacterium humi</name>
    <dbReference type="NCBI Taxonomy" id="1796905"/>
    <lineage>
        <taxon>Bacteria</taxon>
        <taxon>Pseudomonadati</taxon>
        <taxon>Bacteroidota</taxon>
        <taxon>Sphingobacteriia</taxon>
        <taxon>Sphingobacteriales</taxon>
        <taxon>Sphingobacteriaceae</taxon>
        <taxon>Sphingobacterium</taxon>
    </lineage>
</organism>